<reference evidence="3" key="1">
    <citation type="submission" date="2020-01" db="EMBL/GenBank/DDBJ databases">
        <title>Genotype-dependent distribution of carbapenemase genes among Enterobacteriaceae in Thailand.</title>
        <authorList>
            <person name="Takeuchi D."/>
            <person name="Abe R."/>
            <person name="Sakamoto N."/>
            <person name="Sugawara Y."/>
            <person name="Akeda Y."/>
            <person name="Hamada S."/>
        </authorList>
    </citation>
    <scope>NUCLEOTIDE SEQUENCE</scope>
    <source>
        <strain evidence="2">C045</strain>
        <strain evidence="3">C048</strain>
        <strain evidence="4">KP45</strain>
        <plasmid evidence="2">pC045_NDM1</plasmid>
        <plasmid evidence="3">pC048_NDM1</plasmid>
        <plasmid evidence="4">pKP45_NDM1</plasmid>
    </source>
</reference>
<accession>A0A809SVS6</accession>
<dbReference type="EMBL" id="LC521834">
    <property type="protein sequence ID" value="BBV24939.1"/>
    <property type="molecule type" value="Genomic_DNA"/>
</dbReference>
<evidence type="ECO:0000313" key="2">
    <source>
        <dbReference type="EMBL" id="BBV24939.1"/>
    </source>
</evidence>
<evidence type="ECO:0000313" key="3">
    <source>
        <dbReference type="EMBL" id="BBV25037.1"/>
    </source>
</evidence>
<geneLocation type="plasmid" evidence="4">
    <name>pKP45_NDM1</name>
</geneLocation>
<organism evidence="3">
    <name type="scientific">Klebsiella pneumoniae</name>
    <dbReference type="NCBI Taxonomy" id="573"/>
    <lineage>
        <taxon>Bacteria</taxon>
        <taxon>Pseudomonadati</taxon>
        <taxon>Pseudomonadota</taxon>
        <taxon>Gammaproteobacteria</taxon>
        <taxon>Enterobacterales</taxon>
        <taxon>Enterobacteriaceae</taxon>
        <taxon>Klebsiella/Raoultella group</taxon>
        <taxon>Klebsiella</taxon>
        <taxon>Klebsiella pneumoniae complex</taxon>
    </lineage>
</organism>
<dbReference type="EMBL" id="LC521835">
    <property type="protein sequence ID" value="BBV25037.1"/>
    <property type="molecule type" value="Genomic_DNA"/>
</dbReference>
<evidence type="ECO:0000313" key="4">
    <source>
        <dbReference type="EMBL" id="BBV28245.1"/>
    </source>
</evidence>
<name>A0A809SVS6_KLEPN</name>
<geneLocation type="plasmid" evidence="3">
    <name>pC048_NDM1</name>
</geneLocation>
<evidence type="ECO:0000256" key="1">
    <source>
        <dbReference type="SAM" id="MobiDB-lite"/>
    </source>
</evidence>
<dbReference type="AlphaFoldDB" id="A0A809SVS6"/>
<geneLocation type="plasmid" evidence="2">
    <name>pC045_NDM1</name>
</geneLocation>
<feature type="region of interest" description="Disordered" evidence="1">
    <location>
        <begin position="71"/>
        <end position="96"/>
    </location>
</feature>
<keyword evidence="3" id="KW-0614">Plasmid</keyword>
<sequence>MRRAPQLGQNPRFLQEKATSLSARQCSHIADGEGVGEDALEPVGVVLFHAHAAAAEGAGGEEGLYVRSTRYTSSSDTVNRSRTERVSGRMRSNQSA</sequence>
<dbReference type="EMBL" id="LC521854">
    <property type="protein sequence ID" value="BBV28245.1"/>
    <property type="molecule type" value="Genomic_DNA"/>
</dbReference>
<protein>
    <submittedName>
        <fullName evidence="3">Uncharacterized protein</fullName>
    </submittedName>
</protein>
<proteinExistence type="predicted"/>